<evidence type="ECO:0000313" key="3">
    <source>
        <dbReference type="Proteomes" id="UP001310594"/>
    </source>
</evidence>
<proteinExistence type="predicted"/>
<organism evidence="2 3">
    <name type="scientific">Elasticomyces elasticus</name>
    <dbReference type="NCBI Taxonomy" id="574655"/>
    <lineage>
        <taxon>Eukaryota</taxon>
        <taxon>Fungi</taxon>
        <taxon>Dikarya</taxon>
        <taxon>Ascomycota</taxon>
        <taxon>Pezizomycotina</taxon>
        <taxon>Dothideomycetes</taxon>
        <taxon>Dothideomycetidae</taxon>
        <taxon>Mycosphaerellales</taxon>
        <taxon>Teratosphaeriaceae</taxon>
        <taxon>Elasticomyces</taxon>
    </lineage>
</organism>
<sequence length="154" mass="17181">MADGATPPRHGTQHARSPPSTSTERVAHAVEQVMHSNARLLSTMDVQAEMNQRRALYKVPYQSFEEASELRRQKVMTLIAQNDRWDAELADNDKAIAKGGDGAASLTAKNKTIKEMQDRAKKEAEGDVDGAKGDIETQKKWDNYFEIRSDDPPL</sequence>
<evidence type="ECO:0000256" key="1">
    <source>
        <dbReference type="SAM" id="MobiDB-lite"/>
    </source>
</evidence>
<evidence type="ECO:0000313" key="2">
    <source>
        <dbReference type="EMBL" id="KAK5702084.1"/>
    </source>
</evidence>
<reference evidence="2" key="1">
    <citation type="submission" date="2023-08" db="EMBL/GenBank/DDBJ databases">
        <title>Black Yeasts Isolated from many extreme environments.</title>
        <authorList>
            <person name="Coleine C."/>
            <person name="Stajich J.E."/>
            <person name="Selbmann L."/>
        </authorList>
    </citation>
    <scope>NUCLEOTIDE SEQUENCE</scope>
    <source>
        <strain evidence="2">CCFEE 5810</strain>
    </source>
</reference>
<gene>
    <name evidence="2" type="ORF">LTR97_004904</name>
</gene>
<accession>A0AAN7WE10</accession>
<comment type="caution">
    <text evidence="2">The sequence shown here is derived from an EMBL/GenBank/DDBJ whole genome shotgun (WGS) entry which is preliminary data.</text>
</comment>
<protein>
    <submittedName>
        <fullName evidence="2">Uncharacterized protein</fullName>
    </submittedName>
</protein>
<name>A0AAN7WE10_9PEZI</name>
<feature type="compositionally biased region" description="Polar residues" evidence="1">
    <location>
        <begin position="14"/>
        <end position="24"/>
    </location>
</feature>
<dbReference type="AlphaFoldDB" id="A0AAN7WE10"/>
<dbReference type="EMBL" id="JAVRQU010000006">
    <property type="protein sequence ID" value="KAK5702084.1"/>
    <property type="molecule type" value="Genomic_DNA"/>
</dbReference>
<feature type="region of interest" description="Disordered" evidence="1">
    <location>
        <begin position="1"/>
        <end position="25"/>
    </location>
</feature>
<dbReference type="Proteomes" id="UP001310594">
    <property type="component" value="Unassembled WGS sequence"/>
</dbReference>